<sequence>MSLRDHDIVLSEAADEPAIANPASPSRRNPVEDADSSYTRKRPRLDSGSDSLRAMSTEPDSSHQDPTSPRDKQVEMTIRPHPPLSPAPADAMHSDGISGSSEDVQSAQDQSPIIIASTEDEESPPIMVIEDDDDDEESAGFLVQIDAEDYFEQFPHTRHGNYLQAVQALTQHIQGSGAINTELFPRLSQWLLALPDPSNNLQNFYVNKAMFWDEFANMVAKLLNRRYQWMTALNAGQDNDTSRYPFGEHADDDVQINEIFCGFLGAYMRLCSHLMLVDVHLLSRSPPNESYPLPLFSQKHMRHLHTLFRTEKAPVLHVLHKEYSADVREMSNRLHKCFLDADGAQNILRLADEAFHKVPLNTQTLIASWASQILSSLGWAIYELPNADHLISRSEYCHGALLFFRKYSEDLENPSTVGDAGVARDLIQNFSVLLLELCQWSDEIAAELVGEFLDFSEPNSPTTPSMQNTTITDHGDYRQDPTAFPALVTSAWKFKLLRRYLVKGRMELRVMSIAYMDAALIEIFREYNIIEPAGNHTVMQYLAEFLLHGRVVDYIISVDSHPQLISRSANIVGFLVVTHRWTDSQADDIWKTVSNSPDPRVVTAMMVMLRGIIGLMHPPDHLYLCQKLHDLPIENYTMDILRFLREVTVKLVDKFPPIDYDVRGPSARPWNVCIQILRETAPSRDANKHLLDLHAEADEQLRLLATVVPRLERQAIYRECAQHITNQSPQATGSVRVILILASPPTQGDSLFFQNIPNLTRQVLEEIPSFVKKERENGYHSHQMQALRYRLEVLALLISRAEKGIPTDIYPDIWDHIVGKHALSDNARDLAWTHLLHTIKTFPDNKFCKQLVFSYVSKMDPKFYTPAMFEFVASYRFPTIRQTVSTETGDVSLLQIPGADLLWSIMLSAPQGTIEDRAACLLAARYVAMCESEDFNLQEVEDAHITLVEKCMQELRTASLALREKSSEEPTSADMDPTISGNTIEQSQDRFRRILVFQQQLLEFVRQRPEFNRTRADSKVEAMETDIPFGDAITIKYQCGNDRQSVSMASEHTLEDLHRRLCHATGFTKINLFANGQRLNVSEKARQKISDTNLGGQLLVQRAEGAEVTRSMPESIAGSSAFELNVVRHFDELFAWMDSDDTTSRLLFDFLSLFPARITLADSVTTGEASPDQLFPPGRFFQAKYSAHALQSKLREQLRNSALNENFLANAVKLLDRALLNRELISDSLSEPQELQLAAVFVNVLLEFLRERLSSDVSSNYFSDGTLLANRLMTILSVALQADDGAIIVENSYATIMEASLHSHAVWKAFISNPDTPRIHRMLLLVDPRQSIREHVGQKIASICGGDLPSTCPVDKAEIAARFWDIIADILPDAVHYSQQSVQLFDIAEHVFRTSDEYKRDEESLRSFLTQWSNLLLGYEHQEFAGREQIDYVVFGFTKLLLCCIFSLKSFKKPFDASTLMTKIFRKYIFVKSARPTDIEAEECAAEPMALPILEGHTRKELYDLMISLADDSNTYNSLLQLTKEVESENSTPVLATLSVDRLLEIRSSTGYVGLYNPRNICYMNSLLTQLFMNVNFRRFILGLEIKAGDTSRQLLFETQRLFAEMQNSLRKSTDPRRFAACVSSLDKTPIDITVQMDADEFYNLLFDQWEAQLTSPEHKQKFRSFYGGETLNQVRSKECKHVSERTEPFFAVPCDVQGKDNLQESLQSFVDGDAMEGDNKYKCEACGGKFVDAVRRTCLNDVPDNMIFHLKRFEFDLNDFSRRKIHDHFAFPNSIDMSPYNAKYVDDPAKSRKEDMFDLVGVIVHMGTCENGHYYSYIRERPCPTESDPASTWMEFNDREVSLFDAAEIPQRTFGGTCEDGYNRQTKNFSAYMLFYQRRAAIDDDQRQWATSSRGQSPKVPVPQSLQEDIDVNNEHFIREYCLFDPNYSRFTRQLNATSRMVNHGTCSEDHTQESLALQILLAHVSRIVWRHQTPDIFMETLPQLRKSMLSCPMCCNIALKWLALDENALMNLLLRCIHPKIRSQTRTLLIDSLKFFREKEPTLYGLEGTENDMELDSPASMEGLLARVVRQLRTLVTDSYKSTRGWDDLYLTLIQLAEMGNVETAVLLNNNMLEFCLRLFVMHAYPKLQQDAPELARAMERKRGVFNRMIGFIYALLSRMDIRLPAVVESQNMDRLSTYDREYQKFPLTRVEKQMILYWSQDLKALAVLDKMVESFDRTKTENFYPGDVLKWILQSPDRTIQMHIYNTVSEGISQLDPPYCDAYVRAALPFCEACPVPDYVLRVITAVSKAPLRAEDERAPSGEVVLQFLSGLLTTTNEDVFELKDPYIFHKYVMLKSRDFAIPLLLNGQELIRRATQNFLYELFNLEEDAPSKLHVHKYQVIRNFATELMVKIAYEQEAGMLRSYLNPMIESCRSLCQQLYNLINTEDVEQEQYKDENDSALIIQWQTEIEPRLRQWPDEGTPLSAGEAFEQSDYGSESDDDHNHLDL</sequence>
<dbReference type="PROSITE" id="PS50235">
    <property type="entry name" value="USP_3"/>
    <property type="match status" value="1"/>
</dbReference>
<proteinExistence type="predicted"/>
<feature type="region of interest" description="Disordered" evidence="1">
    <location>
        <begin position="963"/>
        <end position="982"/>
    </location>
</feature>
<feature type="region of interest" description="Disordered" evidence="1">
    <location>
        <begin position="2457"/>
        <end position="2491"/>
    </location>
</feature>
<protein>
    <recommendedName>
        <fullName evidence="2">USP domain-containing protein</fullName>
    </recommendedName>
</protein>
<dbReference type="FunFam" id="3.90.70.10:FF:000022">
    <property type="entry name" value="Ubiquitin carboxyl-terminal hydrolase 24"/>
    <property type="match status" value="1"/>
</dbReference>
<gene>
    <name evidence="3" type="ORF">P153DRAFT_388817</name>
</gene>
<reference evidence="3" key="1">
    <citation type="journal article" date="2020" name="Stud. Mycol.">
        <title>101 Dothideomycetes genomes: a test case for predicting lifestyles and emergence of pathogens.</title>
        <authorList>
            <person name="Haridas S."/>
            <person name="Albert R."/>
            <person name="Binder M."/>
            <person name="Bloem J."/>
            <person name="Labutti K."/>
            <person name="Salamov A."/>
            <person name="Andreopoulos B."/>
            <person name="Baker S."/>
            <person name="Barry K."/>
            <person name="Bills G."/>
            <person name="Bluhm B."/>
            <person name="Cannon C."/>
            <person name="Castanera R."/>
            <person name="Culley D."/>
            <person name="Daum C."/>
            <person name="Ezra D."/>
            <person name="Gonzalez J."/>
            <person name="Henrissat B."/>
            <person name="Kuo A."/>
            <person name="Liang C."/>
            <person name="Lipzen A."/>
            <person name="Lutzoni F."/>
            <person name="Magnuson J."/>
            <person name="Mondo S."/>
            <person name="Nolan M."/>
            <person name="Ohm R."/>
            <person name="Pangilinan J."/>
            <person name="Park H.-J."/>
            <person name="Ramirez L."/>
            <person name="Alfaro M."/>
            <person name="Sun H."/>
            <person name="Tritt A."/>
            <person name="Yoshinaga Y."/>
            <person name="Zwiers L.-H."/>
            <person name="Turgeon B."/>
            <person name="Goodwin S."/>
            <person name="Spatafora J."/>
            <person name="Crous P."/>
            <person name="Grigoriev I."/>
        </authorList>
    </citation>
    <scope>NUCLEOTIDE SEQUENCE</scope>
    <source>
        <strain evidence="3">CBS 119687</strain>
    </source>
</reference>
<dbReference type="SUPFAM" id="SSF54001">
    <property type="entry name" value="Cysteine proteinases"/>
    <property type="match status" value="1"/>
</dbReference>
<feature type="compositionally biased region" description="Basic and acidic residues" evidence="1">
    <location>
        <begin position="60"/>
        <end position="74"/>
    </location>
</feature>
<dbReference type="InterPro" id="IPR050164">
    <property type="entry name" value="Peptidase_C19"/>
</dbReference>
<dbReference type="GO" id="GO:0005829">
    <property type="term" value="C:cytosol"/>
    <property type="evidence" value="ECO:0007669"/>
    <property type="project" value="TreeGrafter"/>
</dbReference>
<accession>A0A6A6A594</accession>
<dbReference type="InterPro" id="IPR018200">
    <property type="entry name" value="USP_CS"/>
</dbReference>
<name>A0A6A6A594_9PLEO</name>
<dbReference type="InterPro" id="IPR001394">
    <property type="entry name" value="Peptidase_C19_UCH"/>
</dbReference>
<keyword evidence="4" id="KW-1185">Reference proteome</keyword>
<dbReference type="GO" id="GO:0005634">
    <property type="term" value="C:nucleus"/>
    <property type="evidence" value="ECO:0007669"/>
    <property type="project" value="TreeGrafter"/>
</dbReference>
<dbReference type="GeneID" id="54411216"/>
<dbReference type="GO" id="GO:0004843">
    <property type="term" value="F:cysteine-type deubiquitinase activity"/>
    <property type="evidence" value="ECO:0007669"/>
    <property type="project" value="InterPro"/>
</dbReference>
<dbReference type="InterPro" id="IPR038765">
    <property type="entry name" value="Papain-like_cys_pep_sf"/>
</dbReference>
<dbReference type="PANTHER" id="PTHR24006">
    <property type="entry name" value="UBIQUITIN CARBOXYL-TERMINAL HYDROLASE"/>
    <property type="match status" value="1"/>
</dbReference>
<evidence type="ECO:0000256" key="1">
    <source>
        <dbReference type="SAM" id="MobiDB-lite"/>
    </source>
</evidence>
<dbReference type="RefSeq" id="XP_033520459.1">
    <property type="nucleotide sequence ID" value="XM_033670784.1"/>
</dbReference>
<dbReference type="PROSITE" id="PS00973">
    <property type="entry name" value="USP_2"/>
    <property type="match status" value="1"/>
</dbReference>
<organism evidence="3 4">
    <name type="scientific">Dothidotthia symphoricarpi CBS 119687</name>
    <dbReference type="NCBI Taxonomy" id="1392245"/>
    <lineage>
        <taxon>Eukaryota</taxon>
        <taxon>Fungi</taxon>
        <taxon>Dikarya</taxon>
        <taxon>Ascomycota</taxon>
        <taxon>Pezizomycotina</taxon>
        <taxon>Dothideomycetes</taxon>
        <taxon>Pleosporomycetidae</taxon>
        <taxon>Pleosporales</taxon>
        <taxon>Dothidotthiaceae</taxon>
        <taxon>Dothidotthia</taxon>
    </lineage>
</organism>
<feature type="domain" description="USP" evidence="2">
    <location>
        <begin position="1553"/>
        <end position="1880"/>
    </location>
</feature>
<feature type="compositionally biased region" description="Polar residues" evidence="1">
    <location>
        <begin position="97"/>
        <end position="108"/>
    </location>
</feature>
<evidence type="ECO:0000313" key="3">
    <source>
        <dbReference type="EMBL" id="KAF2126067.1"/>
    </source>
</evidence>
<dbReference type="Proteomes" id="UP000799771">
    <property type="component" value="Unassembled WGS sequence"/>
</dbReference>
<dbReference type="Pfam" id="PF00443">
    <property type="entry name" value="UCH"/>
    <property type="match status" value="1"/>
</dbReference>
<dbReference type="InterPro" id="IPR028889">
    <property type="entry name" value="USP"/>
</dbReference>
<evidence type="ECO:0000259" key="2">
    <source>
        <dbReference type="PROSITE" id="PS50235"/>
    </source>
</evidence>
<evidence type="ECO:0000313" key="4">
    <source>
        <dbReference type="Proteomes" id="UP000799771"/>
    </source>
</evidence>
<dbReference type="EMBL" id="ML977514">
    <property type="protein sequence ID" value="KAF2126067.1"/>
    <property type="molecule type" value="Genomic_DNA"/>
</dbReference>
<dbReference type="Pfam" id="PF12030">
    <property type="entry name" value="DUF3517"/>
    <property type="match status" value="1"/>
</dbReference>
<dbReference type="Gene3D" id="3.90.70.10">
    <property type="entry name" value="Cysteine proteinases"/>
    <property type="match status" value="1"/>
</dbReference>
<dbReference type="InterPro" id="IPR021905">
    <property type="entry name" value="DUF3517"/>
</dbReference>
<dbReference type="PANTHER" id="PTHR24006:SF925">
    <property type="entry name" value="UBIQUITINYL HYDROLASE 1"/>
    <property type="match status" value="1"/>
</dbReference>
<dbReference type="OrthoDB" id="420187at2759"/>
<feature type="region of interest" description="Disordered" evidence="1">
    <location>
        <begin position="1"/>
        <end position="108"/>
    </location>
</feature>
<dbReference type="GO" id="GO:0016579">
    <property type="term" value="P:protein deubiquitination"/>
    <property type="evidence" value="ECO:0007669"/>
    <property type="project" value="InterPro"/>
</dbReference>